<proteinExistence type="predicted"/>
<dbReference type="STRING" id="1391654.AKJ09_04251"/>
<dbReference type="AlphaFoldDB" id="A0A0K1PVN6"/>
<dbReference type="PATRIC" id="fig|1391654.3.peg.4307"/>
<evidence type="ECO:0000313" key="1">
    <source>
        <dbReference type="EMBL" id="AKU97587.1"/>
    </source>
</evidence>
<evidence type="ECO:0000313" key="2">
    <source>
        <dbReference type="Proteomes" id="UP000064967"/>
    </source>
</evidence>
<accession>A0A0K1PVN6</accession>
<dbReference type="KEGG" id="llu:AKJ09_04251"/>
<organism evidence="1 2">
    <name type="scientific">Labilithrix luteola</name>
    <dbReference type="NCBI Taxonomy" id="1391654"/>
    <lineage>
        <taxon>Bacteria</taxon>
        <taxon>Pseudomonadati</taxon>
        <taxon>Myxococcota</taxon>
        <taxon>Polyangia</taxon>
        <taxon>Polyangiales</taxon>
        <taxon>Labilitrichaceae</taxon>
        <taxon>Labilithrix</taxon>
    </lineage>
</organism>
<evidence type="ECO:0008006" key="3">
    <source>
        <dbReference type="Google" id="ProtNLM"/>
    </source>
</evidence>
<dbReference type="EMBL" id="CP012333">
    <property type="protein sequence ID" value="AKU97587.1"/>
    <property type="molecule type" value="Genomic_DNA"/>
</dbReference>
<dbReference type="RefSeq" id="WP_146648696.1">
    <property type="nucleotide sequence ID" value="NZ_CP012333.1"/>
</dbReference>
<protein>
    <recommendedName>
        <fullName evidence="3">DUF2203 domain-containing protein</fullName>
    </recommendedName>
</protein>
<dbReference type="Pfam" id="PF09969">
    <property type="entry name" value="DUF2203"/>
    <property type="match status" value="1"/>
</dbReference>
<keyword evidence="2" id="KW-1185">Reference proteome</keyword>
<gene>
    <name evidence="1" type="ORF">AKJ09_04251</name>
</gene>
<dbReference type="InterPro" id="IPR018699">
    <property type="entry name" value="DUF2203"/>
</dbReference>
<dbReference type="Proteomes" id="UP000064967">
    <property type="component" value="Chromosome"/>
</dbReference>
<sequence length="145" mass="16514">MDDTRVFTLEAVNAMVPRLSEIVGKQLERRSAIESLLTQLGRKLGDVPERLVLDPSDPADVRMLKEDLVVRIEEYQASWKQIEAMGAVLKDPRIGLLDFYGTVDGRLVWLCWKYPEREVAFYHGLEEGYAGRKPIGASLKLRLLN</sequence>
<reference evidence="1 2" key="1">
    <citation type="submission" date="2015-08" db="EMBL/GenBank/DDBJ databases">
        <authorList>
            <person name="Babu N.S."/>
            <person name="Beckwith C.J."/>
            <person name="Beseler K.G."/>
            <person name="Brison A."/>
            <person name="Carone J.V."/>
            <person name="Caskin T.P."/>
            <person name="Diamond M."/>
            <person name="Durham M.E."/>
            <person name="Foxe J.M."/>
            <person name="Go M."/>
            <person name="Henderson B.A."/>
            <person name="Jones I.B."/>
            <person name="McGettigan J.A."/>
            <person name="Micheletti S.J."/>
            <person name="Nasrallah M.E."/>
            <person name="Ortiz D."/>
            <person name="Piller C.R."/>
            <person name="Privatt S.R."/>
            <person name="Schneider S.L."/>
            <person name="Sharp S."/>
            <person name="Smith T.C."/>
            <person name="Stanton J.D."/>
            <person name="Ullery H.E."/>
            <person name="Wilson R.J."/>
            <person name="Serrano M.G."/>
            <person name="Buck G."/>
            <person name="Lee V."/>
            <person name="Wang Y."/>
            <person name="Carvalho R."/>
            <person name="Voegtly L."/>
            <person name="Shi R."/>
            <person name="Duckworth R."/>
            <person name="Johnson A."/>
            <person name="Loviza R."/>
            <person name="Walstead R."/>
            <person name="Shah Z."/>
            <person name="Kiflezghi M."/>
            <person name="Wade K."/>
            <person name="Ball S.L."/>
            <person name="Bradley K.W."/>
            <person name="Asai D.J."/>
            <person name="Bowman C.A."/>
            <person name="Russell D.A."/>
            <person name="Pope W.H."/>
            <person name="Jacobs-Sera D."/>
            <person name="Hendrix R.W."/>
            <person name="Hatfull G.F."/>
        </authorList>
    </citation>
    <scope>NUCLEOTIDE SEQUENCE [LARGE SCALE GENOMIC DNA]</scope>
    <source>
        <strain evidence="1 2">DSM 27648</strain>
    </source>
</reference>
<dbReference type="OrthoDB" id="9802910at2"/>
<dbReference type="PIRSF" id="PIRSF016498">
    <property type="entry name" value="UCP016498"/>
    <property type="match status" value="1"/>
</dbReference>
<name>A0A0K1PVN6_9BACT</name>